<feature type="compositionally biased region" description="Basic residues" evidence="1">
    <location>
        <begin position="52"/>
        <end position="62"/>
    </location>
</feature>
<accession>A0A1Y2BN74</accession>
<evidence type="ECO:0000256" key="1">
    <source>
        <dbReference type="SAM" id="MobiDB-lite"/>
    </source>
</evidence>
<evidence type="ECO:0000313" key="3">
    <source>
        <dbReference type="EMBL" id="ORY36203.1"/>
    </source>
</evidence>
<sequence>MPSTSSHYLSFLSFGSGSSSATAKHNDDLEQQNLRQSSETSLGLDAPPTSSRRNHKHAKRSRSNIAVLPMPSELSLQQPGLKVTLALQETLIQKQVILIRMLFAIIAVAAAAAVQVHALVNPPVDAFAGGYVLFGQKKKLQLLAESASTLPVNRVWLSFARPDMYYEPGSKNLVGVGLNYDESLPDHGFSEIKKYVGDLQAGGVEVFLSMGGWDYNCWPWAYALYSINNYGPGPTFSSTIGKFGGGNFANCNDANQWCYACEPPANGNTPNSFAVFPEPANSPTWKQAQVYVTKNNNFGVDPVWHPELVAGNTVEGHVVPGWNEWNKKGRDPYQDLVYLAKDLGLDGVDIDYEEFWHADKFKAGQANCGTGCTLYQTVFKYSAIMQDVRINAQNIYPSLKVSTAGSAAGAWAGTWWGGNLKGLTLNMAAAYPDLVQWIANSGGWNIMTYDLSNSAVNCPPAPASCSLDGQVQFYMSTYTSAGIPAAVGYEIGTPAYPPASDAEHLMPLSNSLAGEILSNTQPYYKNGFFWELFKPQGSKADVPVNALAQALCKQVLGPKTARCSGSIPILDDAPLPGSSNNVPVHPPIGPPPVGPATCYPPWDKTVQYKSPSDKCSYKGYNYHPKYWIDQNAAPGTSDAWFQEGICVASSSSASFTTAVTKTTSAIKTASTASVVGTSATQVSTSIPLKTLTTTSATFTIISATSTTSTSDWVT</sequence>
<feature type="region of interest" description="Disordered" evidence="1">
    <location>
        <begin position="17"/>
        <end position="64"/>
    </location>
</feature>
<dbReference type="SUPFAM" id="SSF51445">
    <property type="entry name" value="(Trans)glycosidases"/>
    <property type="match status" value="1"/>
</dbReference>
<dbReference type="GO" id="GO:0005975">
    <property type="term" value="P:carbohydrate metabolic process"/>
    <property type="evidence" value="ECO:0007669"/>
    <property type="project" value="InterPro"/>
</dbReference>
<feature type="transmembrane region" description="Helical" evidence="2">
    <location>
        <begin position="97"/>
        <end position="120"/>
    </location>
</feature>
<keyword evidence="2" id="KW-1133">Transmembrane helix</keyword>
<protein>
    <recommendedName>
        <fullName evidence="5">Chitinase</fullName>
    </recommendedName>
</protein>
<reference evidence="3 4" key="1">
    <citation type="submission" date="2016-07" db="EMBL/GenBank/DDBJ databases">
        <title>Pervasive Adenine N6-methylation of Active Genes in Fungi.</title>
        <authorList>
            <consortium name="DOE Joint Genome Institute"/>
            <person name="Mondo S.J."/>
            <person name="Dannebaum R.O."/>
            <person name="Kuo R.C."/>
            <person name="Labutti K."/>
            <person name="Haridas S."/>
            <person name="Kuo A."/>
            <person name="Salamov A."/>
            <person name="Ahrendt S.R."/>
            <person name="Lipzen A."/>
            <person name="Sullivan W."/>
            <person name="Andreopoulos W.B."/>
            <person name="Clum A."/>
            <person name="Lindquist E."/>
            <person name="Daum C."/>
            <person name="Ramamoorthy G.K."/>
            <person name="Gryganskyi A."/>
            <person name="Culley D."/>
            <person name="Magnuson J.K."/>
            <person name="James T.Y."/>
            <person name="O'Malley M.A."/>
            <person name="Stajich J.E."/>
            <person name="Spatafora J.W."/>
            <person name="Visel A."/>
            <person name="Grigoriev I.V."/>
        </authorList>
    </citation>
    <scope>NUCLEOTIDE SEQUENCE [LARGE SCALE GENOMIC DNA]</scope>
    <source>
        <strain evidence="3 4">JEL800</strain>
    </source>
</reference>
<dbReference type="AlphaFoldDB" id="A0A1Y2BN74"/>
<name>A0A1Y2BN74_9FUNG</name>
<keyword evidence="2" id="KW-0812">Transmembrane</keyword>
<dbReference type="Proteomes" id="UP000193642">
    <property type="component" value="Unassembled WGS sequence"/>
</dbReference>
<dbReference type="EMBL" id="MCGO01000057">
    <property type="protein sequence ID" value="ORY36203.1"/>
    <property type="molecule type" value="Genomic_DNA"/>
</dbReference>
<dbReference type="Gene3D" id="2.10.10.20">
    <property type="entry name" value="Carbohydrate-binding module superfamily 5/12"/>
    <property type="match status" value="1"/>
</dbReference>
<dbReference type="OrthoDB" id="2116280at2759"/>
<comment type="caution">
    <text evidence="3">The sequence shown here is derived from an EMBL/GenBank/DDBJ whole genome shotgun (WGS) entry which is preliminary data.</text>
</comment>
<dbReference type="InterPro" id="IPR017853">
    <property type="entry name" value="GH"/>
</dbReference>
<dbReference type="PROSITE" id="PS01095">
    <property type="entry name" value="GH18_1"/>
    <property type="match status" value="1"/>
</dbReference>
<evidence type="ECO:0008006" key="5">
    <source>
        <dbReference type="Google" id="ProtNLM"/>
    </source>
</evidence>
<evidence type="ECO:0000256" key="2">
    <source>
        <dbReference type="SAM" id="Phobius"/>
    </source>
</evidence>
<dbReference type="Gene3D" id="3.20.20.80">
    <property type="entry name" value="Glycosidases"/>
    <property type="match status" value="1"/>
</dbReference>
<evidence type="ECO:0000313" key="4">
    <source>
        <dbReference type="Proteomes" id="UP000193642"/>
    </source>
</evidence>
<keyword evidence="2" id="KW-0472">Membrane</keyword>
<keyword evidence="4" id="KW-1185">Reference proteome</keyword>
<feature type="compositionally biased region" description="Polar residues" evidence="1">
    <location>
        <begin position="31"/>
        <end position="41"/>
    </location>
</feature>
<dbReference type="InterPro" id="IPR001579">
    <property type="entry name" value="Glyco_hydro_18_chit_AS"/>
</dbReference>
<dbReference type="GO" id="GO:0004553">
    <property type="term" value="F:hydrolase activity, hydrolyzing O-glycosyl compounds"/>
    <property type="evidence" value="ECO:0007669"/>
    <property type="project" value="InterPro"/>
</dbReference>
<organism evidence="3 4">
    <name type="scientific">Rhizoclosmatium globosum</name>
    <dbReference type="NCBI Taxonomy" id="329046"/>
    <lineage>
        <taxon>Eukaryota</taxon>
        <taxon>Fungi</taxon>
        <taxon>Fungi incertae sedis</taxon>
        <taxon>Chytridiomycota</taxon>
        <taxon>Chytridiomycota incertae sedis</taxon>
        <taxon>Chytridiomycetes</taxon>
        <taxon>Chytridiales</taxon>
        <taxon>Chytriomycetaceae</taxon>
        <taxon>Rhizoclosmatium</taxon>
    </lineage>
</organism>
<proteinExistence type="predicted"/>
<gene>
    <name evidence="3" type="ORF">BCR33DRAFT_855452</name>
</gene>